<dbReference type="SUPFAM" id="SSF51735">
    <property type="entry name" value="NAD(P)-binding Rossmann-fold domains"/>
    <property type="match status" value="1"/>
</dbReference>
<evidence type="ECO:0000313" key="8">
    <source>
        <dbReference type="Proteomes" id="UP001501729"/>
    </source>
</evidence>
<dbReference type="PANTHER" id="PTHR43350">
    <property type="entry name" value="NAD-DEPENDENT ALCOHOL DEHYDROGENASE"/>
    <property type="match status" value="1"/>
</dbReference>
<comment type="caution">
    <text evidence="7">The sequence shown here is derived from an EMBL/GenBank/DDBJ whole genome shotgun (WGS) entry which is preliminary data.</text>
</comment>
<comment type="similarity">
    <text evidence="2">Belongs to the zinc-containing alcohol dehydrogenase family.</text>
</comment>
<dbReference type="InterPro" id="IPR013149">
    <property type="entry name" value="ADH-like_C"/>
</dbReference>
<dbReference type="CDD" id="cd08255">
    <property type="entry name" value="2-desacetyl-2-hydroxyethyl_bacteriochlorophyllide_like"/>
    <property type="match status" value="1"/>
</dbReference>
<dbReference type="Gene3D" id="3.40.50.720">
    <property type="entry name" value="NAD(P)-binding Rossmann-like Domain"/>
    <property type="match status" value="1"/>
</dbReference>
<keyword evidence="4" id="KW-0862">Zinc</keyword>
<dbReference type="Gene3D" id="3.90.180.10">
    <property type="entry name" value="Medium-chain alcohol dehydrogenases, catalytic domain"/>
    <property type="match status" value="2"/>
</dbReference>
<evidence type="ECO:0000256" key="5">
    <source>
        <dbReference type="ARBA" id="ARBA00023002"/>
    </source>
</evidence>
<evidence type="ECO:0000256" key="4">
    <source>
        <dbReference type="ARBA" id="ARBA00022833"/>
    </source>
</evidence>
<keyword evidence="8" id="KW-1185">Reference proteome</keyword>
<evidence type="ECO:0000256" key="3">
    <source>
        <dbReference type="ARBA" id="ARBA00022723"/>
    </source>
</evidence>
<evidence type="ECO:0000313" key="7">
    <source>
        <dbReference type="EMBL" id="GAA5054863.1"/>
    </source>
</evidence>
<protein>
    <submittedName>
        <fullName evidence="7">Zinc-binding alcohol dehydrogenase</fullName>
    </submittedName>
</protein>
<feature type="domain" description="Alcohol dehydrogenase-like C-terminal" evidence="6">
    <location>
        <begin position="163"/>
        <end position="281"/>
    </location>
</feature>
<proteinExistence type="inferred from homology"/>
<dbReference type="Proteomes" id="UP001501729">
    <property type="component" value="Unassembled WGS sequence"/>
</dbReference>
<dbReference type="EMBL" id="BAABKX010000014">
    <property type="protein sequence ID" value="GAA5054863.1"/>
    <property type="molecule type" value="Genomic_DNA"/>
</dbReference>
<comment type="cofactor">
    <cofactor evidence="1">
        <name>Zn(2+)</name>
        <dbReference type="ChEBI" id="CHEBI:29105"/>
    </cofactor>
</comment>
<dbReference type="InterPro" id="IPR011032">
    <property type="entry name" value="GroES-like_sf"/>
</dbReference>
<dbReference type="GO" id="GO:0046872">
    <property type="term" value="F:metal ion binding"/>
    <property type="evidence" value="ECO:0007669"/>
    <property type="project" value="UniProtKB-KW"/>
</dbReference>
<dbReference type="AlphaFoldDB" id="A0AAV3UK84"/>
<dbReference type="GO" id="GO:0016491">
    <property type="term" value="F:oxidoreductase activity"/>
    <property type="evidence" value="ECO:0007669"/>
    <property type="project" value="UniProtKB-KW"/>
</dbReference>
<name>A0AAV3UK84_9EURY</name>
<dbReference type="SUPFAM" id="SSF50129">
    <property type="entry name" value="GroES-like"/>
    <property type="match status" value="1"/>
</dbReference>
<sequence>MAHVPSTRTVYFTGPRELDVRVEGISEPGRNEVLVRAEVSAVSPGTELLVYRGDAPTELATDATIDALSGTLEFPLQYGYATAGKVVSTGENVSKGWVGESVFAFHPHASHFLASPADLVRIPEEYTPTEAVFLPTVETAVNFVLDGTPRIGEQAVIFGQGVVGLMTTGLLANYPLSDLVTVDRYPERRELAKAMGAECSLDATGNVREEIEAELSRAKTPAGADLTYELSGNPSALDDAISVTGYDGRVLVGSWYGEKRAELNLGGSFHRSRIDIESTQVSTLSPELRGRWDSDRRLAVAWRRLSNLDVTSLVTHRVSIGDAHEAYRLLDECPNEAVAVLLTYD</sequence>
<dbReference type="Pfam" id="PF00107">
    <property type="entry name" value="ADH_zinc_N"/>
    <property type="match status" value="1"/>
</dbReference>
<accession>A0AAV3UK84</accession>
<organism evidence="7 8">
    <name type="scientific">Haladaptatus pallidirubidus</name>
    <dbReference type="NCBI Taxonomy" id="1008152"/>
    <lineage>
        <taxon>Archaea</taxon>
        <taxon>Methanobacteriati</taxon>
        <taxon>Methanobacteriota</taxon>
        <taxon>Stenosarchaea group</taxon>
        <taxon>Halobacteria</taxon>
        <taxon>Halobacteriales</taxon>
        <taxon>Haladaptataceae</taxon>
        <taxon>Haladaptatus</taxon>
    </lineage>
</organism>
<keyword evidence="5" id="KW-0560">Oxidoreductase</keyword>
<evidence type="ECO:0000256" key="1">
    <source>
        <dbReference type="ARBA" id="ARBA00001947"/>
    </source>
</evidence>
<dbReference type="PANTHER" id="PTHR43350:SF19">
    <property type="entry name" value="D-GULOSIDE 3-DEHYDROGENASE"/>
    <property type="match status" value="1"/>
</dbReference>
<dbReference type="InterPro" id="IPR036291">
    <property type="entry name" value="NAD(P)-bd_dom_sf"/>
</dbReference>
<evidence type="ECO:0000259" key="6">
    <source>
        <dbReference type="Pfam" id="PF00107"/>
    </source>
</evidence>
<reference evidence="7 8" key="1">
    <citation type="journal article" date="2019" name="Int. J. Syst. Evol. Microbiol.">
        <title>The Global Catalogue of Microorganisms (GCM) 10K type strain sequencing project: providing services to taxonomists for standard genome sequencing and annotation.</title>
        <authorList>
            <consortium name="The Broad Institute Genomics Platform"/>
            <consortium name="The Broad Institute Genome Sequencing Center for Infectious Disease"/>
            <person name="Wu L."/>
            <person name="Ma J."/>
        </authorList>
    </citation>
    <scope>NUCLEOTIDE SEQUENCE [LARGE SCALE GENOMIC DNA]</scope>
    <source>
        <strain evidence="7 8">JCM 17504</strain>
    </source>
</reference>
<evidence type="ECO:0000256" key="2">
    <source>
        <dbReference type="ARBA" id="ARBA00008072"/>
    </source>
</evidence>
<keyword evidence="3" id="KW-0479">Metal-binding</keyword>
<gene>
    <name evidence="7" type="ORF">GCM10025751_33890</name>
</gene>